<reference evidence="1" key="1">
    <citation type="journal article" date="2014" name="Genome Biol. Evol.">
        <title>Pangenome evidence for extensive interdomain horizontal transfer affecting lineage core and shell genes in uncultured planktonic thaumarchaeota and euryarchaeota.</title>
        <authorList>
            <person name="Deschamps P."/>
            <person name="Zivanovic Y."/>
            <person name="Moreira D."/>
            <person name="Rodriguez-Valera F."/>
            <person name="Lopez-Garcia P."/>
        </authorList>
    </citation>
    <scope>NUCLEOTIDE SEQUENCE</scope>
</reference>
<dbReference type="AlphaFoldDB" id="A0A075GJP9"/>
<accession>A0A075GJP9</accession>
<dbReference type="EMBL" id="KF900703">
    <property type="protein sequence ID" value="AIF04246.1"/>
    <property type="molecule type" value="Genomic_DNA"/>
</dbReference>
<evidence type="ECO:0000313" key="1">
    <source>
        <dbReference type="EMBL" id="AIF04246.1"/>
    </source>
</evidence>
<protein>
    <submittedName>
        <fullName evidence="1">Uncharacterized protein</fullName>
    </submittedName>
</protein>
<organism evidence="1">
    <name type="scientific">uncultured marine group II/III euryarchaeote KM3_172_F11</name>
    <dbReference type="NCBI Taxonomy" id="1457929"/>
    <lineage>
        <taxon>Archaea</taxon>
        <taxon>Methanobacteriati</taxon>
        <taxon>Methanobacteriota</taxon>
        <taxon>environmental samples</taxon>
    </lineage>
</organism>
<sequence>MRVAIIGTELSNLICAHTLLDQHPEMELHLIEERPETGLMGEGPGLLNGHFEELFSREWHHHLGSQQPNPESSALRRSWLEKSIASKLSERGAVIHLRTHQTTDSEGEKTSLFLTGAGLTSERELVVDHLLSTTPEIESNTWFGGVHNGNLKASSYEGSRSDGLVEVWWSEEENNQYEGRKWLQIMEWKGADPRTALVDAISRGRALAATIL</sequence>
<proteinExistence type="predicted"/>
<name>A0A075GJP9_9EURY</name>